<name>A0A1F4ZSZ0_9BACT</name>
<dbReference type="Pfam" id="PF02585">
    <property type="entry name" value="PIG-L"/>
    <property type="match status" value="1"/>
</dbReference>
<dbReference type="PANTHER" id="PTHR12993">
    <property type="entry name" value="N-ACETYLGLUCOSAMINYL-PHOSPHATIDYLINOSITOL DE-N-ACETYLASE-RELATED"/>
    <property type="match status" value="1"/>
</dbReference>
<evidence type="ECO:0008006" key="3">
    <source>
        <dbReference type="Google" id="ProtNLM"/>
    </source>
</evidence>
<dbReference type="GO" id="GO:0016811">
    <property type="term" value="F:hydrolase activity, acting on carbon-nitrogen (but not peptide) bonds, in linear amides"/>
    <property type="evidence" value="ECO:0007669"/>
    <property type="project" value="TreeGrafter"/>
</dbReference>
<dbReference type="PANTHER" id="PTHR12993:SF11">
    <property type="entry name" value="N-ACETYLGLUCOSAMINYL-PHOSPHATIDYLINOSITOL DE-N-ACETYLASE"/>
    <property type="match status" value="1"/>
</dbReference>
<organism evidence="1 2">
    <name type="scientific">Candidatus Amesbacteria bacterium RIFOXYB1_FULL_44_23</name>
    <dbReference type="NCBI Taxonomy" id="1797263"/>
    <lineage>
        <taxon>Bacteria</taxon>
        <taxon>Candidatus Amesiibacteriota</taxon>
    </lineage>
</organism>
<dbReference type="InterPro" id="IPR024078">
    <property type="entry name" value="LmbE-like_dom_sf"/>
</dbReference>
<dbReference type="SUPFAM" id="SSF102588">
    <property type="entry name" value="LmbE-like"/>
    <property type="match status" value="1"/>
</dbReference>
<protein>
    <recommendedName>
        <fullName evidence="3">GlcNAc-PI de-N-acetylase</fullName>
    </recommendedName>
</protein>
<dbReference type="AlphaFoldDB" id="A0A1F4ZSZ0"/>
<comment type="caution">
    <text evidence="1">The sequence shown here is derived from an EMBL/GenBank/DDBJ whole genome shotgun (WGS) entry which is preliminary data.</text>
</comment>
<dbReference type="Proteomes" id="UP000176424">
    <property type="component" value="Unassembled WGS sequence"/>
</dbReference>
<accession>A0A1F4ZSZ0</accession>
<evidence type="ECO:0000313" key="1">
    <source>
        <dbReference type="EMBL" id="OGD09502.1"/>
    </source>
</evidence>
<reference evidence="1 2" key="1">
    <citation type="journal article" date="2016" name="Nat. Commun.">
        <title>Thousands of microbial genomes shed light on interconnected biogeochemical processes in an aquifer system.</title>
        <authorList>
            <person name="Anantharaman K."/>
            <person name="Brown C.T."/>
            <person name="Hug L.A."/>
            <person name="Sharon I."/>
            <person name="Castelle C.J."/>
            <person name="Probst A.J."/>
            <person name="Thomas B.C."/>
            <person name="Singh A."/>
            <person name="Wilkins M.J."/>
            <person name="Karaoz U."/>
            <person name="Brodie E.L."/>
            <person name="Williams K.H."/>
            <person name="Hubbard S.S."/>
            <person name="Banfield J.F."/>
        </authorList>
    </citation>
    <scope>NUCLEOTIDE SEQUENCE [LARGE SCALE GENOMIC DNA]</scope>
</reference>
<sequence length="245" mass="28133">MTDLIDYLRNFKGNKTLMTVFPHPDDESMATGGLLVMAKSLGWRTIVVSITAGGAGQIHTHAKGRPLVVIRKAELKKAGEVLGIDELEIGDFDDGKMKTERGWQKWLELVMAKHQPGLVVTYDPSGFYGHPDHIALSCALLKAYQAVKNGYKLMFVAVPEERRDKIKLRGMDQVRENMVESTHRLDFGWRWFVKWRAARMHKSQGLGKSLPIPLWLFMALNHCENYHLVEKTRKYVYKYIDYEII</sequence>
<gene>
    <name evidence="1" type="ORF">A2397_02330</name>
</gene>
<dbReference type="InterPro" id="IPR003737">
    <property type="entry name" value="GlcNAc_PI_deacetylase-related"/>
</dbReference>
<dbReference type="Gene3D" id="3.40.50.10320">
    <property type="entry name" value="LmbE-like"/>
    <property type="match status" value="1"/>
</dbReference>
<dbReference type="EMBL" id="MEXR01000032">
    <property type="protein sequence ID" value="OGD09502.1"/>
    <property type="molecule type" value="Genomic_DNA"/>
</dbReference>
<proteinExistence type="predicted"/>
<evidence type="ECO:0000313" key="2">
    <source>
        <dbReference type="Proteomes" id="UP000176424"/>
    </source>
</evidence>
<dbReference type="STRING" id="1797263.A2397_02330"/>